<gene>
    <name evidence="3" type="ORF">A6J80_17050</name>
</gene>
<feature type="chain" id="PRO_5012617776" evidence="2">
    <location>
        <begin position="20"/>
        <end position="322"/>
    </location>
</feature>
<protein>
    <submittedName>
        <fullName evidence="3">Fe(3+) ABC transporter substrate-binding protein</fullName>
    </submittedName>
</protein>
<dbReference type="eggNOG" id="COG1840">
    <property type="taxonomic scope" value="Bacteria"/>
</dbReference>
<evidence type="ECO:0000313" key="4">
    <source>
        <dbReference type="Proteomes" id="UP000191257"/>
    </source>
</evidence>
<proteinExistence type="predicted"/>
<accession>A0A1V0GVL9</accession>
<dbReference type="Pfam" id="PF13416">
    <property type="entry name" value="SBP_bac_8"/>
    <property type="match status" value="1"/>
</dbReference>
<dbReference type="PIRSF" id="PIRSF002825">
    <property type="entry name" value="CfbpA"/>
    <property type="match status" value="1"/>
</dbReference>
<dbReference type="AlphaFoldDB" id="A0A1V0GVL9"/>
<feature type="signal peptide" evidence="2">
    <location>
        <begin position="1"/>
        <end position="19"/>
    </location>
</feature>
<reference evidence="3" key="1">
    <citation type="submission" date="2017-12" db="EMBL/GenBank/DDBJ databases">
        <title>FDA dAtabase for Regulatory Grade micrObial Sequences (FDA-ARGOS): Supporting development and validation of Infectious Disease Dx tests.</title>
        <authorList>
            <person name="Campos J."/>
            <person name="Goldberg B."/>
            <person name="Tallon L."/>
            <person name="Sadzewicz L."/>
            <person name="Sengamalay N."/>
            <person name="Ott S."/>
            <person name="Godinez A."/>
            <person name="Nagaraj S."/>
            <person name="Vyas G."/>
            <person name="Aluvathingal J."/>
            <person name="Nadendla S."/>
            <person name="Geyer C."/>
            <person name="Nandy P."/>
            <person name="Hobson J."/>
            <person name="Sichtig H."/>
        </authorList>
    </citation>
    <scope>NUCLEOTIDE SEQUENCE</scope>
    <source>
        <strain evidence="3">FDAARGOS_252</strain>
    </source>
</reference>
<dbReference type="STRING" id="147645.A6J80_17050"/>
<keyword evidence="4" id="KW-1185">Reference proteome</keyword>
<keyword evidence="1 2" id="KW-0732">Signal</keyword>
<dbReference type="InterPro" id="IPR026045">
    <property type="entry name" value="Ferric-bd"/>
</dbReference>
<dbReference type="Proteomes" id="UP000191257">
    <property type="component" value="Chromosome"/>
</dbReference>
<dbReference type="RefSeq" id="WP_080622295.1">
    <property type="nucleotide sequence ID" value="NZ_CAWMZI010000001.1"/>
</dbReference>
<evidence type="ECO:0000313" key="3">
    <source>
        <dbReference type="EMBL" id="ARC37830.1"/>
    </source>
</evidence>
<organism evidence="3 4">
    <name type="scientific">Paracoccus yeei</name>
    <dbReference type="NCBI Taxonomy" id="147645"/>
    <lineage>
        <taxon>Bacteria</taxon>
        <taxon>Pseudomonadati</taxon>
        <taxon>Pseudomonadota</taxon>
        <taxon>Alphaproteobacteria</taxon>
        <taxon>Rhodobacterales</taxon>
        <taxon>Paracoccaceae</taxon>
        <taxon>Paracoccus</taxon>
    </lineage>
</organism>
<dbReference type="KEGG" id="pye:A6J80_17050"/>
<evidence type="ECO:0000256" key="1">
    <source>
        <dbReference type="ARBA" id="ARBA00022729"/>
    </source>
</evidence>
<dbReference type="InterPro" id="IPR006059">
    <property type="entry name" value="SBP"/>
</dbReference>
<sequence>MRLTATTLALMLSATAASAQTTLTLYTSQSPEIAQQTVDAFMAKHPDITVEWMRNGTSQLMNILSAEQQAGGIKADVLLVADSINLGTLKGQDLLLAWPEAPLEGIDPLMYDADKTFFGTKISSTGIVYNTQIAEPVNGWADLFQDANAGQIVAPSPLYSGAALVHMHSLLQDPTQGWAYYERLNALGVVPEGGNGPVLKAVAGGQVKYGVNIDADVQRARKAGSPVEFVYPTEGATFFTEPVAILANTDQVEAAKTFVSFVLSEDGQKLAAEQGYIPVNPKVASPEGMPALSEIKLMPLDADRAVAEDAEARARFTEIFGG</sequence>
<dbReference type="CDD" id="cd13547">
    <property type="entry name" value="PBP2_Fbp_like_2"/>
    <property type="match status" value="1"/>
</dbReference>
<evidence type="ECO:0000256" key="2">
    <source>
        <dbReference type="SAM" id="SignalP"/>
    </source>
</evidence>
<dbReference type="EMBL" id="CP020442">
    <property type="protein sequence ID" value="ARC37830.1"/>
    <property type="molecule type" value="Genomic_DNA"/>
</dbReference>
<name>A0A1V0GVL9_9RHOB</name>
<dbReference type="Gene3D" id="3.40.190.10">
    <property type="entry name" value="Periplasmic binding protein-like II"/>
    <property type="match status" value="2"/>
</dbReference>
<dbReference type="PANTHER" id="PTHR30006">
    <property type="entry name" value="THIAMINE-BINDING PERIPLASMIC PROTEIN-RELATED"/>
    <property type="match status" value="1"/>
</dbReference>
<dbReference type="SUPFAM" id="SSF53850">
    <property type="entry name" value="Periplasmic binding protein-like II"/>
    <property type="match status" value="1"/>
</dbReference>